<evidence type="ECO:0000256" key="5">
    <source>
        <dbReference type="ARBA" id="ARBA00022525"/>
    </source>
</evidence>
<evidence type="ECO:0000313" key="10">
    <source>
        <dbReference type="EMBL" id="NBI51682.1"/>
    </source>
</evidence>
<comment type="caution">
    <text evidence="10">The sequence shown here is derived from an EMBL/GenBank/DDBJ whole genome shotgun (WGS) entry which is preliminary data.</text>
</comment>
<feature type="domain" description="Flagellar basal body rod protein N-terminal" evidence="7">
    <location>
        <begin position="6"/>
        <end position="35"/>
    </location>
</feature>
<dbReference type="InterPro" id="IPR002371">
    <property type="entry name" value="FlgK"/>
</dbReference>
<keyword evidence="10" id="KW-0282">Flagellum</keyword>
<dbReference type="PRINTS" id="PR01005">
    <property type="entry name" value="FLGHOOKAP1"/>
</dbReference>
<protein>
    <recommendedName>
        <fullName evidence="4">Flagellar hook-associated protein 1</fullName>
    </recommendedName>
</protein>
<comment type="subcellular location">
    <subcellularLocation>
        <location evidence="1">Bacterial flagellum</location>
    </subcellularLocation>
    <subcellularLocation>
        <location evidence="2">Secreted</location>
    </subcellularLocation>
</comment>
<keyword evidence="11" id="KW-1185">Reference proteome</keyword>
<dbReference type="PANTHER" id="PTHR30033:SF1">
    <property type="entry name" value="FLAGELLAR HOOK-ASSOCIATED PROTEIN 1"/>
    <property type="match status" value="1"/>
</dbReference>
<accession>A0ABW9YD48</accession>
<comment type="similarity">
    <text evidence="3">Belongs to the flagella basal body rod proteins family.</text>
</comment>
<feature type="domain" description="Flagellar basal-body/hook protein C-terminal" evidence="8">
    <location>
        <begin position="585"/>
        <end position="624"/>
    </location>
</feature>
<evidence type="ECO:0000259" key="9">
    <source>
        <dbReference type="Pfam" id="PF22638"/>
    </source>
</evidence>
<dbReference type="EMBL" id="RSEJ01000002">
    <property type="protein sequence ID" value="NBI51682.1"/>
    <property type="molecule type" value="Genomic_DNA"/>
</dbReference>
<proteinExistence type="inferred from homology"/>
<dbReference type="Proteomes" id="UP000738517">
    <property type="component" value="Unassembled WGS sequence"/>
</dbReference>
<gene>
    <name evidence="10" type="primary">flgK</name>
    <name evidence="10" type="ORF">EIZ48_03695</name>
</gene>
<keyword evidence="10" id="KW-0966">Cell projection</keyword>
<dbReference type="Pfam" id="PF00460">
    <property type="entry name" value="Flg_bb_rod"/>
    <property type="match status" value="1"/>
</dbReference>
<evidence type="ECO:0000256" key="3">
    <source>
        <dbReference type="ARBA" id="ARBA00009677"/>
    </source>
</evidence>
<dbReference type="Pfam" id="PF06429">
    <property type="entry name" value="Flg_bbr_C"/>
    <property type="match status" value="1"/>
</dbReference>
<name>A0ABW9YD48_9GAMM</name>
<keyword evidence="6" id="KW-0975">Bacterial flagellum</keyword>
<dbReference type="InterPro" id="IPR010930">
    <property type="entry name" value="Flg_bb/hook_C_dom"/>
</dbReference>
<dbReference type="InterPro" id="IPR053927">
    <property type="entry name" value="FlgK_helical"/>
</dbReference>
<evidence type="ECO:0000256" key="2">
    <source>
        <dbReference type="ARBA" id="ARBA00004613"/>
    </source>
</evidence>
<reference evidence="10 11" key="1">
    <citation type="journal article" date="2017" name="Int. J. Syst. Evol. Microbiol.">
        <title>Photobacterium alginatilyticum sp. nov., a marine bacterium isolated from bottom seawater.</title>
        <authorList>
            <person name="Wang X."/>
            <person name="Wang Y."/>
            <person name="Yang X."/>
            <person name="Sun H."/>
            <person name="Li B."/>
            <person name="Zhang X.H."/>
        </authorList>
    </citation>
    <scope>NUCLEOTIDE SEQUENCE [LARGE SCALE GENOMIC DNA]</scope>
    <source>
        <strain evidence="10 11">P03D4</strain>
    </source>
</reference>
<evidence type="ECO:0000256" key="6">
    <source>
        <dbReference type="ARBA" id="ARBA00023143"/>
    </source>
</evidence>
<evidence type="ECO:0000313" key="11">
    <source>
        <dbReference type="Proteomes" id="UP000738517"/>
    </source>
</evidence>
<dbReference type="Pfam" id="PF22638">
    <property type="entry name" value="FlgK_D1"/>
    <property type="match status" value="1"/>
</dbReference>
<evidence type="ECO:0000256" key="4">
    <source>
        <dbReference type="ARBA" id="ARBA00016244"/>
    </source>
</evidence>
<evidence type="ECO:0000256" key="1">
    <source>
        <dbReference type="ARBA" id="ARBA00004365"/>
    </source>
</evidence>
<dbReference type="SUPFAM" id="SSF64518">
    <property type="entry name" value="Phase 1 flagellin"/>
    <property type="match status" value="1"/>
</dbReference>
<keyword evidence="5" id="KW-0964">Secreted</keyword>
<dbReference type="InterPro" id="IPR001444">
    <property type="entry name" value="Flag_bb_rod_N"/>
</dbReference>
<dbReference type="RefSeq" id="WP_160648755.1">
    <property type="nucleotide sequence ID" value="NZ_RSEJ01000002.1"/>
</dbReference>
<organism evidence="10 11">
    <name type="scientific">Photobacterium alginatilyticum</name>
    <dbReference type="NCBI Taxonomy" id="1775171"/>
    <lineage>
        <taxon>Bacteria</taxon>
        <taxon>Pseudomonadati</taxon>
        <taxon>Pseudomonadota</taxon>
        <taxon>Gammaproteobacteria</taxon>
        <taxon>Vibrionales</taxon>
        <taxon>Vibrionaceae</taxon>
        <taxon>Photobacterium</taxon>
    </lineage>
</organism>
<feature type="domain" description="Flagellar hook-associated protein FlgK helical" evidence="9">
    <location>
        <begin position="93"/>
        <end position="324"/>
    </location>
</feature>
<dbReference type="PANTHER" id="PTHR30033">
    <property type="entry name" value="FLAGELLAR HOOK-ASSOCIATED PROTEIN 1"/>
    <property type="match status" value="1"/>
</dbReference>
<evidence type="ECO:0000259" key="8">
    <source>
        <dbReference type="Pfam" id="PF06429"/>
    </source>
</evidence>
<keyword evidence="10" id="KW-0969">Cilium</keyword>
<dbReference type="NCBIfam" id="TIGR02492">
    <property type="entry name" value="flgK_ends"/>
    <property type="match status" value="1"/>
</dbReference>
<evidence type="ECO:0000259" key="7">
    <source>
        <dbReference type="Pfam" id="PF00460"/>
    </source>
</evidence>
<sequence length="627" mass="67761">MGFDLLNMGSQGLMTAQRQLNTTSHNINNVNTEGYSRQSVVQQANDPIWWGGNQYGTGVHAAEVRRGFDQFATNELNLTTTNLSYATEREGQLGRLDNMLANSAKKIPEDMNQWYDAVKALADSPSDMGSRKVVLEKAKMVASGLNDNHGILSRQKSETNEVLSRTLNRVNDIARELVDVHKALVKTPASGHDNDLLDRHQSLINELSEYTKVTVTRKNAESFNVMIGSGHTLVSGTESSELRMVSGKPDPQQTQLAIVEGNSLKTIRNDDIGGKMAALFQFRDETLTHAMDEIGRIAIGFSESVNELQQQGLDLKGQVGQNMFRDVNDPASAAARVMLPADSTAEMKVFIDDLSKVKIGEYGLTFDGSQHTLTFPDGTSQNVIPSGNPPSFTMDGFQVEMTAPMKAGEQVVLRPTRSAAGEISVTMSDPAKIAAQSYLSSASNTQGQADFNITQPGTLSEFQVAVSPDASQFAVLDMKGNILQAPQPYPPAGEVVVGGTGFTLSQGAIGGDVFAVNLNAADGDNGNLIKMQTLQAEKLMDEGRSTVIDVYQGLNTEMGVQKASAARLREVGLVEKDAAESRVAEISGVNLDEEAANMMRFQQAYMASSRIMTVANETFDTLLNVSR</sequence>